<keyword evidence="1" id="KW-0812">Transmembrane</keyword>
<dbReference type="HOGENOM" id="CLU_1764170_0_0_7"/>
<evidence type="ECO:0000313" key="3">
    <source>
        <dbReference type="Proteomes" id="UP000001935"/>
    </source>
</evidence>
<feature type="transmembrane region" description="Helical" evidence="1">
    <location>
        <begin position="110"/>
        <end position="133"/>
    </location>
</feature>
<protein>
    <submittedName>
        <fullName evidence="2">Uncharacterized protein</fullName>
    </submittedName>
</protein>
<evidence type="ECO:0000256" key="1">
    <source>
        <dbReference type="SAM" id="Phobius"/>
    </source>
</evidence>
<dbReference type="EMBL" id="CP000251">
    <property type="protein sequence ID" value="ABC83582.1"/>
    <property type="molecule type" value="Genomic_DNA"/>
</dbReference>
<organism evidence="2 3">
    <name type="scientific">Anaeromyxobacter dehalogenans (strain 2CP-C)</name>
    <dbReference type="NCBI Taxonomy" id="290397"/>
    <lineage>
        <taxon>Bacteria</taxon>
        <taxon>Pseudomonadati</taxon>
        <taxon>Myxococcota</taxon>
        <taxon>Myxococcia</taxon>
        <taxon>Myxococcales</taxon>
        <taxon>Cystobacterineae</taxon>
        <taxon>Anaeromyxobacteraceae</taxon>
        <taxon>Anaeromyxobacter</taxon>
    </lineage>
</organism>
<name>Q2IG74_ANADE</name>
<dbReference type="DNASU" id="3887526"/>
<reference evidence="2" key="1">
    <citation type="submission" date="2006-01" db="EMBL/GenBank/DDBJ databases">
        <title>Complete sequence of Anaeromyxobacter dehalogenans 2CP-C.</title>
        <authorList>
            <consortium name="US DOE Joint Genome Institute"/>
            <person name="Copeland A."/>
            <person name="Lucas S."/>
            <person name="Lapidus A."/>
            <person name="Barry K."/>
            <person name="Detter J.C."/>
            <person name="Glavina T."/>
            <person name="Hammon N."/>
            <person name="Israni S."/>
            <person name="Pitluck S."/>
            <person name="Brettin T."/>
            <person name="Bruce D."/>
            <person name="Han C."/>
            <person name="Tapia R."/>
            <person name="Gilna P."/>
            <person name="Kiss H."/>
            <person name="Schmutz J."/>
            <person name="Larimer F."/>
            <person name="Land M."/>
            <person name="Kyrpides N."/>
            <person name="Anderson I."/>
            <person name="Sanford R.A."/>
            <person name="Ritalahti K.M."/>
            <person name="Thomas H.S."/>
            <person name="Kirby J.R."/>
            <person name="Zhulin I.B."/>
            <person name="Loeffler F.E."/>
            <person name="Richardson P."/>
        </authorList>
    </citation>
    <scope>NUCLEOTIDE SEQUENCE</scope>
    <source>
        <strain evidence="2">2CP-C</strain>
    </source>
</reference>
<dbReference type="Proteomes" id="UP000001935">
    <property type="component" value="Chromosome"/>
</dbReference>
<keyword evidence="1" id="KW-1133">Transmembrane helix</keyword>
<feature type="transmembrane region" description="Helical" evidence="1">
    <location>
        <begin position="145"/>
        <end position="164"/>
    </location>
</feature>
<keyword evidence="1" id="KW-0472">Membrane</keyword>
<gene>
    <name evidence="2" type="ordered locus">Adeh_3816</name>
</gene>
<proteinExistence type="predicted"/>
<dbReference type="AlphaFoldDB" id="Q2IG74"/>
<evidence type="ECO:0000313" key="2">
    <source>
        <dbReference type="EMBL" id="ABC83582.1"/>
    </source>
</evidence>
<dbReference type="KEGG" id="ade:Adeh_3816"/>
<sequence length="180" mass="19019">MSVGCARIRRALRHGTSPARQHDAAAASHRRAPVVRIRMDIDAALGEQYVDYRCSRCGMVAQAAVAGYGTGLVVNGVSLSNAQLEAEVGAARAARLAPCPRCGHRGRPALLGVLLVGATVGVVAAMAIGFTVAELFHRSDPEGRLAPVVGTATFVAVVATMTALKLRSVRRRVRFHRVML</sequence>
<accession>Q2IG74</accession>
<dbReference type="STRING" id="290397.Adeh_3816"/>